<comment type="similarity">
    <text evidence="1">Belongs to the ATP12 family.</text>
</comment>
<dbReference type="InterPro" id="IPR023335">
    <property type="entry name" value="ATP12_ortho_dom_sf"/>
</dbReference>
<keyword evidence="2" id="KW-0809">Transit peptide</keyword>
<dbReference type="Pfam" id="PF07542">
    <property type="entry name" value="ATP12"/>
    <property type="match status" value="1"/>
</dbReference>
<keyword evidence="4" id="KW-1133">Transmembrane helix</keyword>
<keyword evidence="4" id="KW-0812">Transmembrane</keyword>
<evidence type="ECO:0000313" key="6">
    <source>
        <dbReference type="Proteomes" id="UP001154272"/>
    </source>
</evidence>
<reference evidence="5" key="1">
    <citation type="submission" date="2022-10" db="EMBL/GenBank/DDBJ databases">
        <authorList>
            <person name="Botero Cardona J."/>
        </authorList>
    </citation>
    <scope>NUCLEOTIDE SEQUENCE</scope>
    <source>
        <strain evidence="5">R-83534</strain>
    </source>
</reference>
<dbReference type="Gene3D" id="3.30.2180.10">
    <property type="entry name" value="ATP12-like"/>
    <property type="match status" value="1"/>
</dbReference>
<dbReference type="SUPFAM" id="SSF160909">
    <property type="entry name" value="ATP12-like"/>
    <property type="match status" value="1"/>
</dbReference>
<dbReference type="Gene3D" id="1.10.3580.10">
    <property type="entry name" value="ATP12 ATPase"/>
    <property type="match status" value="1"/>
</dbReference>
<evidence type="ECO:0000256" key="4">
    <source>
        <dbReference type="SAM" id="Phobius"/>
    </source>
</evidence>
<evidence type="ECO:0000256" key="1">
    <source>
        <dbReference type="ARBA" id="ARBA00008231"/>
    </source>
</evidence>
<accession>A0ABN8W6P9</accession>
<gene>
    <name evidence="5" type="ORF">R83534S58_LOCUS104</name>
</gene>
<evidence type="ECO:0000313" key="5">
    <source>
        <dbReference type="EMBL" id="CAI3923798.1"/>
    </source>
</evidence>
<proteinExistence type="inferred from homology"/>
<name>A0ABN8W6P9_9PROT</name>
<keyword evidence="6" id="KW-1185">Reference proteome</keyword>
<dbReference type="RefSeq" id="WP_034336990.1">
    <property type="nucleotide sequence ID" value="NZ_CAMXCH010000001.1"/>
</dbReference>
<keyword evidence="4" id="KW-0472">Membrane</keyword>
<dbReference type="EMBL" id="CAMXCH010000001">
    <property type="protein sequence ID" value="CAI3923798.1"/>
    <property type="molecule type" value="Genomic_DNA"/>
</dbReference>
<dbReference type="InterPro" id="IPR042272">
    <property type="entry name" value="ATP12_ATP_synth-F1-assembly_N"/>
</dbReference>
<evidence type="ECO:0000256" key="3">
    <source>
        <dbReference type="ARBA" id="ARBA00023186"/>
    </source>
</evidence>
<evidence type="ECO:0000256" key="2">
    <source>
        <dbReference type="ARBA" id="ARBA00022946"/>
    </source>
</evidence>
<dbReference type="Proteomes" id="UP001154272">
    <property type="component" value="Unassembled WGS sequence"/>
</dbReference>
<protein>
    <submittedName>
        <fullName evidence="5">Mitochondrial FoF1-type ATP synthase assembly chaperone ATP12 (Atp12) (PDB:2P4X)</fullName>
    </submittedName>
</protein>
<dbReference type="InterPro" id="IPR011419">
    <property type="entry name" value="ATP12_ATP_synth-F1-assembly"/>
</dbReference>
<sequence length="241" mass="28010">MSEVIKLRRFWETVSIVHNDMGYQILLDKRPVKLPKKTELFVQNHVLAEKIAEEWGKAGAKKGDTFSFDDLPMTQITGTMIEKVAPDRQIYIQALLPYVNGDLLCYHAETPKKLIVQQQEKWIPLIKWIEDKFQIKLKIQPGIMPINQQPEVINIFERYLLQLDDAELTFFAITIPLLGSMILTIALKEGKINTQQAFKYAYLDETIQAEIWGKDTEQQERLKKINADLIDSFEFLKISKN</sequence>
<organism evidence="5 6">
    <name type="scientific">Commensalibacter papalotli</name>
    <name type="common">ex Botero et al. 2024</name>
    <dbReference type="NCBI Taxonomy" id="2972766"/>
    <lineage>
        <taxon>Bacteria</taxon>
        <taxon>Pseudomonadati</taxon>
        <taxon>Pseudomonadota</taxon>
        <taxon>Alphaproteobacteria</taxon>
        <taxon>Acetobacterales</taxon>
        <taxon>Acetobacteraceae</taxon>
    </lineage>
</organism>
<dbReference type="PANTHER" id="PTHR21013">
    <property type="entry name" value="ATP SYNTHASE MITOCHONDRIAL F1 COMPLEX ASSEMBLY FACTOR 2/ATP12 PROTEIN, MITOCHONDRIAL PRECURSOR"/>
    <property type="match status" value="1"/>
</dbReference>
<keyword evidence="3" id="KW-0143">Chaperone</keyword>
<feature type="transmembrane region" description="Helical" evidence="4">
    <location>
        <begin position="168"/>
        <end position="187"/>
    </location>
</feature>
<comment type="caution">
    <text evidence="5">The sequence shown here is derived from an EMBL/GenBank/DDBJ whole genome shotgun (WGS) entry which is preliminary data.</text>
</comment>
<dbReference type="PANTHER" id="PTHR21013:SF10">
    <property type="entry name" value="ATP SYNTHASE MITOCHONDRIAL F1 COMPLEX ASSEMBLY FACTOR 2"/>
    <property type="match status" value="1"/>
</dbReference>